<dbReference type="InterPro" id="IPR001279">
    <property type="entry name" value="Metallo-B-lactamas"/>
</dbReference>
<dbReference type="InterPro" id="IPR052926">
    <property type="entry name" value="Metallo-beta-lactamase_dom"/>
</dbReference>
<dbReference type="Proteomes" id="UP001144110">
    <property type="component" value="Unassembled WGS sequence"/>
</dbReference>
<dbReference type="InterPro" id="IPR036866">
    <property type="entry name" value="RibonucZ/Hydroxyglut_hydro"/>
</dbReference>
<protein>
    <submittedName>
        <fullName evidence="2">Metal-dependent hydrolase</fullName>
    </submittedName>
</protein>
<gene>
    <name evidence="2" type="ORF">OD816_000032</name>
</gene>
<evidence type="ECO:0000313" key="2">
    <source>
        <dbReference type="EMBL" id="MDF2952787.1"/>
    </source>
</evidence>
<dbReference type="GO" id="GO:0016740">
    <property type="term" value="F:transferase activity"/>
    <property type="evidence" value="ECO:0007669"/>
    <property type="project" value="TreeGrafter"/>
</dbReference>
<dbReference type="Gene3D" id="3.60.15.10">
    <property type="entry name" value="Ribonuclease Z/Hydroxyacylglutathione hydrolase-like"/>
    <property type="match status" value="1"/>
</dbReference>
<dbReference type="InterPro" id="IPR041712">
    <property type="entry name" value="DHPS-like_MBL-fold"/>
</dbReference>
<dbReference type="SUPFAM" id="SSF56281">
    <property type="entry name" value="Metallo-hydrolase/oxidoreductase"/>
    <property type="match status" value="1"/>
</dbReference>
<organism evidence="2 3">
    <name type="scientific">Candidatus Thermodesulfobacterium syntrophicum</name>
    <dbReference type="NCBI Taxonomy" id="3060442"/>
    <lineage>
        <taxon>Bacteria</taxon>
        <taxon>Pseudomonadati</taxon>
        <taxon>Thermodesulfobacteriota</taxon>
        <taxon>Thermodesulfobacteria</taxon>
        <taxon>Thermodesulfobacteriales</taxon>
        <taxon>Thermodesulfobacteriaceae</taxon>
        <taxon>Thermodesulfobacterium</taxon>
    </lineage>
</organism>
<feature type="domain" description="Metallo-beta-lactamase" evidence="1">
    <location>
        <begin position="23"/>
        <end position="236"/>
    </location>
</feature>
<keyword evidence="2" id="KW-0378">Hydrolase</keyword>
<dbReference type="AlphaFoldDB" id="A0AAE3P0D1"/>
<comment type="caution">
    <text evidence="2">The sequence shown here is derived from an EMBL/GenBank/DDBJ whole genome shotgun (WGS) entry which is preliminary data.</text>
</comment>
<dbReference type="Pfam" id="PF00753">
    <property type="entry name" value="Lactamase_B"/>
    <property type="match status" value="1"/>
</dbReference>
<reference evidence="2" key="1">
    <citation type="submission" date="2022-11" db="EMBL/GenBank/DDBJ databases">
        <title>Candidatus Alkanophaga archaea from heated hydrothermal vent sediment oxidize petroleum alkanes.</title>
        <authorList>
            <person name="Zehnle H."/>
            <person name="Laso-Perez R."/>
            <person name="Lipp J."/>
            <person name="Teske A."/>
            <person name="Wegener G."/>
        </authorList>
    </citation>
    <scope>NUCLEOTIDE SEQUENCE</scope>
    <source>
        <strain evidence="2">MCA70</strain>
    </source>
</reference>
<evidence type="ECO:0000259" key="1">
    <source>
        <dbReference type="SMART" id="SM00849"/>
    </source>
</evidence>
<dbReference type="PANTHER" id="PTHR13754:SF18">
    <property type="entry name" value="7,8-DIHYDROPTERIN-6-METHYL-4-(BETA-D-RIBOFURANOSYL)-AMINOBENZENE-5'-PHOSPHATE SYNTHASE"/>
    <property type="match status" value="1"/>
</dbReference>
<proteinExistence type="predicted"/>
<dbReference type="CDD" id="cd07713">
    <property type="entry name" value="DHPS-like_MBL-fold"/>
    <property type="match status" value="1"/>
</dbReference>
<name>A0AAE3P0D1_9BACT</name>
<sequence length="275" mass="30761">MKITVLIENSVGVLIPTGLCGEHGLSLWIEHEGHKILFDTGQTGKVVENAFRLSINLKEADAIVLSHGHYDHTGGLKSVLEFIGKPIDIYAHKDVFSLHYASPIDRYIGIPFRKEELEGLGAKFKWIKEYTEIFPNIWVSGEVPRKTTFEKMDERLYIKEDEKKLPDPILDDMSLFIKTNKGLVIILGCAHSGIVNIIEHAKDVTKENKIYGIIGGTHLEPASGKQIEETLVYLARQDFSILAANHCTGLKVASKFKEIFGNKFRFGATGEVITI</sequence>
<dbReference type="GO" id="GO:0016787">
    <property type="term" value="F:hydrolase activity"/>
    <property type="evidence" value="ECO:0007669"/>
    <property type="project" value="UniProtKB-KW"/>
</dbReference>
<accession>A0AAE3P0D1</accession>
<dbReference type="EMBL" id="JAPHEG010000001">
    <property type="protein sequence ID" value="MDF2952787.1"/>
    <property type="molecule type" value="Genomic_DNA"/>
</dbReference>
<dbReference type="SMART" id="SM00849">
    <property type="entry name" value="Lactamase_B"/>
    <property type="match status" value="1"/>
</dbReference>
<evidence type="ECO:0000313" key="3">
    <source>
        <dbReference type="Proteomes" id="UP001144110"/>
    </source>
</evidence>
<dbReference type="PANTHER" id="PTHR13754">
    <property type="entry name" value="METALLO-BETA-LACTAMASE SUPERFAMILY PROTEIN"/>
    <property type="match status" value="1"/>
</dbReference>